<keyword evidence="3" id="KW-1185">Reference proteome</keyword>
<dbReference type="Proteomes" id="UP000676996">
    <property type="component" value="Unassembled WGS sequence"/>
</dbReference>
<reference evidence="2" key="1">
    <citation type="submission" date="2021-04" db="EMBL/GenBank/DDBJ databases">
        <title>Ouciella asimina sp. nov., isolated from the surface seawater in the hydrothermal field of Okinawa Trough.</title>
        <authorList>
            <person name="Shuang W."/>
        </authorList>
    </citation>
    <scope>NUCLEOTIDE SEQUENCE</scope>
    <source>
        <strain evidence="2">LXI357</strain>
    </source>
</reference>
<dbReference type="AlphaFoldDB" id="A0A8T4IA53"/>
<accession>A0A8T4IA53</accession>
<feature type="transmembrane region" description="Helical" evidence="1">
    <location>
        <begin position="12"/>
        <end position="34"/>
    </location>
</feature>
<protein>
    <recommendedName>
        <fullName evidence="4">DUF4350 domain-containing protein</fullName>
    </recommendedName>
</protein>
<feature type="transmembrane region" description="Helical" evidence="1">
    <location>
        <begin position="266"/>
        <end position="287"/>
    </location>
</feature>
<evidence type="ECO:0000313" key="2">
    <source>
        <dbReference type="EMBL" id="MBR0551012.1"/>
    </source>
</evidence>
<dbReference type="RefSeq" id="WP_284052305.1">
    <property type="nucleotide sequence ID" value="NZ_JAGRQC010000001.1"/>
</dbReference>
<evidence type="ECO:0000256" key="1">
    <source>
        <dbReference type="SAM" id="Phobius"/>
    </source>
</evidence>
<keyword evidence="1" id="KW-0472">Membrane</keyword>
<evidence type="ECO:0000313" key="3">
    <source>
        <dbReference type="Proteomes" id="UP000676996"/>
    </source>
</evidence>
<evidence type="ECO:0008006" key="4">
    <source>
        <dbReference type="Google" id="ProtNLM"/>
    </source>
</evidence>
<dbReference type="EMBL" id="JAGRQC010000001">
    <property type="protein sequence ID" value="MBR0551012.1"/>
    <property type="molecule type" value="Genomic_DNA"/>
</dbReference>
<name>A0A8T4IA53_9SPHN</name>
<keyword evidence="1" id="KW-1133">Transmembrane helix</keyword>
<organism evidence="2 3">
    <name type="scientific">Stakelama marina</name>
    <dbReference type="NCBI Taxonomy" id="2826939"/>
    <lineage>
        <taxon>Bacteria</taxon>
        <taxon>Pseudomonadati</taxon>
        <taxon>Pseudomonadota</taxon>
        <taxon>Alphaproteobacteria</taxon>
        <taxon>Sphingomonadales</taxon>
        <taxon>Sphingomonadaceae</taxon>
        <taxon>Stakelama</taxon>
    </lineage>
</organism>
<proteinExistence type="predicted"/>
<comment type="caution">
    <text evidence="2">The sequence shown here is derived from an EMBL/GenBank/DDBJ whole genome shotgun (WGS) entry which is preliminary data.</text>
</comment>
<gene>
    <name evidence="2" type="ORF">J7S20_00665</name>
</gene>
<sequence length="400" mass="43038">MSETSESPFGARAVAVLLGAGVLLAVGFLLLSGFGQDMERSFGREPPAQSRTGDGLYGLFKLVDDTSEGMASLATEAMDYGTADLLVLTPEAGTDREAIDAILARREAGHATLIVLPKWQVQNIPLRRNRVRATGPVPLGDLYKLVPLEKFNISREASSTLKATGDYPGQPFPPVRKMVQGINADALTTLITDKNGDAVLARIGRSDTFILADPDLIDNQALNSNKGALAALSMMGALNPTAPGLVSFDVTLHYHPGERNLIKLMFTPPFLAVTTALFFAALLAGWASAMRFGPVRREGRAIALGKTALVDNAAALTRLAGKVRLSGDRYADGVRDWAARKLRAPRRLKGDELTAFIDSATGGMTRRFSELEAELRAADSEHDMLHAAQRLNDWQKELTA</sequence>
<keyword evidence="1" id="KW-0812">Transmembrane</keyword>